<dbReference type="RefSeq" id="WP_068349745.1">
    <property type="nucleotide sequence ID" value="NZ_CP016033.1"/>
</dbReference>
<reference evidence="14 15" key="1">
    <citation type="submission" date="2016-05" db="EMBL/GenBank/DDBJ databases">
        <title>Compelete Genome Sequence of Bacteriochlorophyll-Synthesizing Bacterium Porphyrobacter neustonensis DSM 9434.</title>
        <authorList>
            <person name="Shi X.-L."/>
            <person name="Wu Y.-H."/>
            <person name="Cheng H."/>
            <person name="Xu L."/>
            <person name="Zhang X.-Q."/>
            <person name="Wang C.-S."/>
            <person name="Xu X.-W."/>
        </authorList>
    </citation>
    <scope>NUCLEOTIDE SEQUENCE [LARGE SCALE GENOMIC DNA]</scope>
    <source>
        <strain evidence="14 15">DSM 9434</strain>
    </source>
</reference>
<evidence type="ECO:0000256" key="6">
    <source>
        <dbReference type="ARBA" id="ARBA00022475"/>
    </source>
</evidence>
<dbReference type="PANTHER" id="PTHR30558">
    <property type="entry name" value="EXBD MEMBRANE COMPONENT OF PMF-DRIVEN MACROMOLECULE IMPORT SYSTEM"/>
    <property type="match status" value="1"/>
</dbReference>
<dbReference type="GO" id="GO:0022857">
    <property type="term" value="F:transmembrane transporter activity"/>
    <property type="evidence" value="ECO:0007669"/>
    <property type="project" value="InterPro"/>
</dbReference>
<evidence type="ECO:0000256" key="12">
    <source>
        <dbReference type="RuleBase" id="RU003879"/>
    </source>
</evidence>
<keyword evidence="5 12" id="KW-0813">Transport</keyword>
<protein>
    <submittedName>
        <fullName evidence="14">Biopolymer transporter ExbD</fullName>
    </submittedName>
</protein>
<keyword evidence="15" id="KW-1185">Reference proteome</keyword>
<dbReference type="GO" id="GO:0015031">
    <property type="term" value="P:protein transport"/>
    <property type="evidence" value="ECO:0007669"/>
    <property type="project" value="UniProtKB-KW"/>
</dbReference>
<evidence type="ECO:0000256" key="11">
    <source>
        <dbReference type="ARBA" id="ARBA00023136"/>
    </source>
</evidence>
<dbReference type="Pfam" id="PF02472">
    <property type="entry name" value="ExbD"/>
    <property type="match status" value="1"/>
</dbReference>
<evidence type="ECO:0000256" key="8">
    <source>
        <dbReference type="ARBA" id="ARBA00022692"/>
    </source>
</evidence>
<comment type="subcellular location">
    <subcellularLocation>
        <location evidence="2">Cell inner membrane</location>
        <topology evidence="2">Single-pass type II membrane protein</topology>
    </subcellularLocation>
    <subcellularLocation>
        <location evidence="12">Cell membrane</location>
        <topology evidence="12">Single-pass type II membrane protein</topology>
    </subcellularLocation>
</comment>
<dbReference type="EMBL" id="CP016033">
    <property type="protein sequence ID" value="ANK12114.1"/>
    <property type="molecule type" value="Genomic_DNA"/>
</dbReference>
<evidence type="ECO:0000256" key="2">
    <source>
        <dbReference type="ARBA" id="ARBA00004249"/>
    </source>
</evidence>
<proteinExistence type="inferred from homology"/>
<evidence type="ECO:0000256" key="7">
    <source>
        <dbReference type="ARBA" id="ARBA00022519"/>
    </source>
</evidence>
<comment type="function">
    <text evidence="1">Involved in the TonB-dependent energy-dependent transport of various receptor-bound substrates.</text>
</comment>
<gene>
    <name evidence="14" type="ORF">A9D12_03230</name>
</gene>
<dbReference type="Gene3D" id="3.30.420.270">
    <property type="match status" value="1"/>
</dbReference>
<evidence type="ECO:0000313" key="14">
    <source>
        <dbReference type="EMBL" id="ANK12114.1"/>
    </source>
</evidence>
<evidence type="ECO:0000256" key="3">
    <source>
        <dbReference type="ARBA" id="ARBA00005811"/>
    </source>
</evidence>
<evidence type="ECO:0000256" key="5">
    <source>
        <dbReference type="ARBA" id="ARBA00022448"/>
    </source>
</evidence>
<keyword evidence="11 13" id="KW-0472">Membrane</keyword>
<dbReference type="PANTHER" id="PTHR30558:SF12">
    <property type="entry name" value="BIOPOLYMER TRANSPORT PROTEIN EXBD"/>
    <property type="match status" value="1"/>
</dbReference>
<evidence type="ECO:0000256" key="1">
    <source>
        <dbReference type="ARBA" id="ARBA00003540"/>
    </source>
</evidence>
<evidence type="ECO:0000256" key="13">
    <source>
        <dbReference type="SAM" id="Phobius"/>
    </source>
</evidence>
<evidence type="ECO:0000256" key="9">
    <source>
        <dbReference type="ARBA" id="ARBA00022927"/>
    </source>
</evidence>
<comment type="similarity">
    <text evidence="3 12">Belongs to the ExbD/TolR family.</text>
</comment>
<evidence type="ECO:0000313" key="15">
    <source>
        <dbReference type="Proteomes" id="UP000078263"/>
    </source>
</evidence>
<feature type="transmembrane region" description="Helical" evidence="13">
    <location>
        <begin position="21"/>
        <end position="40"/>
    </location>
</feature>
<evidence type="ECO:0000256" key="10">
    <source>
        <dbReference type="ARBA" id="ARBA00022989"/>
    </source>
</evidence>
<name>A0A192D2Y1_9SPHN</name>
<evidence type="ECO:0000256" key="4">
    <source>
        <dbReference type="ARBA" id="ARBA00011471"/>
    </source>
</evidence>
<dbReference type="OrthoDB" id="9798629at2"/>
<dbReference type="GO" id="GO:0005886">
    <property type="term" value="C:plasma membrane"/>
    <property type="evidence" value="ECO:0007669"/>
    <property type="project" value="UniProtKB-SubCell"/>
</dbReference>
<keyword evidence="10 13" id="KW-1133">Transmembrane helix</keyword>
<accession>A0A192D2Y1</accession>
<keyword evidence="9 12" id="KW-0653">Protein transport</keyword>
<dbReference type="STRING" id="1112.A9D12_03230"/>
<comment type="subunit">
    <text evidence="4">The accessory proteins ExbB and ExbD seem to form a complex with TonB.</text>
</comment>
<dbReference type="AlphaFoldDB" id="A0A192D2Y1"/>
<sequence length="142" mass="15577">MGMSGGKLDGEPMMDMNMTPLIDVLLVLLIMFIITIPVATHSVDIDLPQPTNAPPPLVEPTKNKLVLTPQDQILWNGNPIDEGQLVAALQASTQMNPEPELQFEPEAQASYDLSAKVLQIIKNSGVTRFGFVGNDKYRDFSK</sequence>
<keyword evidence="7" id="KW-0997">Cell inner membrane</keyword>
<dbReference type="KEGG" id="pns:A9D12_03230"/>
<dbReference type="Proteomes" id="UP000078263">
    <property type="component" value="Chromosome"/>
</dbReference>
<dbReference type="InterPro" id="IPR003400">
    <property type="entry name" value="ExbD"/>
</dbReference>
<keyword evidence="6" id="KW-1003">Cell membrane</keyword>
<organism evidence="14 15">
    <name type="scientific">Erythrobacter neustonensis</name>
    <dbReference type="NCBI Taxonomy" id="1112"/>
    <lineage>
        <taxon>Bacteria</taxon>
        <taxon>Pseudomonadati</taxon>
        <taxon>Pseudomonadota</taxon>
        <taxon>Alphaproteobacteria</taxon>
        <taxon>Sphingomonadales</taxon>
        <taxon>Erythrobacteraceae</taxon>
        <taxon>Erythrobacter/Porphyrobacter group</taxon>
        <taxon>Erythrobacter</taxon>
    </lineage>
</organism>
<keyword evidence="8 12" id="KW-0812">Transmembrane</keyword>